<dbReference type="Proteomes" id="UP000805193">
    <property type="component" value="Unassembled WGS sequence"/>
</dbReference>
<proteinExistence type="predicted"/>
<dbReference type="EMBL" id="JABSTQ010009391">
    <property type="protein sequence ID" value="KAG0429674.1"/>
    <property type="molecule type" value="Genomic_DNA"/>
</dbReference>
<keyword evidence="2" id="KW-1185">Reference proteome</keyword>
<comment type="caution">
    <text evidence="1">The sequence shown here is derived from an EMBL/GenBank/DDBJ whole genome shotgun (WGS) entry which is preliminary data.</text>
</comment>
<reference evidence="1 2" key="1">
    <citation type="journal article" date="2020" name="Cell">
        <title>Large-Scale Comparative Analyses of Tick Genomes Elucidate Their Genetic Diversity and Vector Capacities.</title>
        <authorList>
            <consortium name="Tick Genome and Microbiome Consortium (TIGMIC)"/>
            <person name="Jia N."/>
            <person name="Wang J."/>
            <person name="Shi W."/>
            <person name="Du L."/>
            <person name="Sun Y."/>
            <person name="Zhan W."/>
            <person name="Jiang J.F."/>
            <person name="Wang Q."/>
            <person name="Zhang B."/>
            <person name="Ji P."/>
            <person name="Bell-Sakyi L."/>
            <person name="Cui X.M."/>
            <person name="Yuan T.T."/>
            <person name="Jiang B.G."/>
            <person name="Yang W.F."/>
            <person name="Lam T.T."/>
            <person name="Chang Q.C."/>
            <person name="Ding S.J."/>
            <person name="Wang X.J."/>
            <person name="Zhu J.G."/>
            <person name="Ruan X.D."/>
            <person name="Zhao L."/>
            <person name="Wei J.T."/>
            <person name="Ye R.Z."/>
            <person name="Que T.C."/>
            <person name="Du C.H."/>
            <person name="Zhou Y.H."/>
            <person name="Cheng J.X."/>
            <person name="Dai P.F."/>
            <person name="Guo W.B."/>
            <person name="Han X.H."/>
            <person name="Huang E.J."/>
            <person name="Li L.F."/>
            <person name="Wei W."/>
            <person name="Gao Y.C."/>
            <person name="Liu J.Z."/>
            <person name="Shao H.Z."/>
            <person name="Wang X."/>
            <person name="Wang C.C."/>
            <person name="Yang T.C."/>
            <person name="Huo Q.B."/>
            <person name="Li W."/>
            <person name="Chen H.Y."/>
            <person name="Chen S.E."/>
            <person name="Zhou L.G."/>
            <person name="Ni X.B."/>
            <person name="Tian J.H."/>
            <person name="Sheng Y."/>
            <person name="Liu T."/>
            <person name="Pan Y.S."/>
            <person name="Xia L.Y."/>
            <person name="Li J."/>
            <person name="Zhao F."/>
            <person name="Cao W.C."/>
        </authorList>
    </citation>
    <scope>NUCLEOTIDE SEQUENCE [LARGE SCALE GENOMIC DNA]</scope>
    <source>
        <strain evidence="1">Iper-2018</strain>
    </source>
</reference>
<organism evidence="1 2">
    <name type="scientific">Ixodes persulcatus</name>
    <name type="common">Taiga tick</name>
    <dbReference type="NCBI Taxonomy" id="34615"/>
    <lineage>
        <taxon>Eukaryota</taxon>
        <taxon>Metazoa</taxon>
        <taxon>Ecdysozoa</taxon>
        <taxon>Arthropoda</taxon>
        <taxon>Chelicerata</taxon>
        <taxon>Arachnida</taxon>
        <taxon>Acari</taxon>
        <taxon>Parasitiformes</taxon>
        <taxon>Ixodida</taxon>
        <taxon>Ixodoidea</taxon>
        <taxon>Ixodidae</taxon>
        <taxon>Ixodinae</taxon>
        <taxon>Ixodes</taxon>
    </lineage>
</organism>
<feature type="non-terminal residue" evidence="1">
    <location>
        <position position="96"/>
    </location>
</feature>
<gene>
    <name evidence="1" type="ORF">HPB47_023395</name>
</gene>
<name>A0AC60Q7R7_IXOPE</name>
<protein>
    <submittedName>
        <fullName evidence="1">Uncharacterized protein</fullName>
    </submittedName>
</protein>
<sequence>MDLRKLRKEALLELSRALEIDIPKAVRKGHLIAEIEKTIPEDEIQDVWNGIAEKKEREKHAALELEERRKKEMQAAREAAEQEKQADLRREELALR</sequence>
<accession>A0AC60Q7R7</accession>
<evidence type="ECO:0000313" key="1">
    <source>
        <dbReference type="EMBL" id="KAG0429674.1"/>
    </source>
</evidence>
<evidence type="ECO:0000313" key="2">
    <source>
        <dbReference type="Proteomes" id="UP000805193"/>
    </source>
</evidence>